<evidence type="ECO:0000313" key="2">
    <source>
        <dbReference type="Proteomes" id="UP000218160"/>
    </source>
</evidence>
<name>A0A291B7R9_9GAMM</name>
<dbReference type="EMBL" id="CP020660">
    <property type="protein sequence ID" value="ATF09017.1"/>
    <property type="molecule type" value="Genomic_DNA"/>
</dbReference>
<dbReference type="AlphaFoldDB" id="A0A291B7R9"/>
<evidence type="ECO:0000313" key="1">
    <source>
        <dbReference type="EMBL" id="ATF09017.1"/>
    </source>
</evidence>
<keyword evidence="2" id="KW-1185">Reference proteome</keyword>
<accession>A0A291B7R9</accession>
<reference evidence="2" key="1">
    <citation type="submission" date="2017-04" db="EMBL/GenBank/DDBJ databases">
        <title>Genome evolution of the luminous symbionts of deep sea anglerfish.</title>
        <authorList>
            <person name="Hendry T.A."/>
        </authorList>
    </citation>
    <scope>NUCLEOTIDE SEQUENCE [LARGE SCALE GENOMIC DNA]</scope>
</reference>
<organism evidence="1 2">
    <name type="scientific">Candidatus Enterovibrio altilux</name>
    <dbReference type="NCBI Taxonomy" id="1927128"/>
    <lineage>
        <taxon>Bacteria</taxon>
        <taxon>Pseudomonadati</taxon>
        <taxon>Pseudomonadota</taxon>
        <taxon>Gammaproteobacteria</taxon>
        <taxon>Vibrionales</taxon>
        <taxon>Vibrionaceae</taxon>
        <taxon>Enterovibrio</taxon>
    </lineage>
</organism>
<sequence>MAVDLNAHDIITAELNAFNMTNGEVLPNFCKQTHRKIHEISNDSAYDTK</sequence>
<protein>
    <submittedName>
        <fullName evidence="1">Mobile element protein</fullName>
    </submittedName>
</protein>
<dbReference type="KEGG" id="elux:BTN50_0488"/>
<proteinExistence type="predicted"/>
<gene>
    <name evidence="1" type="ORF">BTN50_0488</name>
</gene>
<dbReference type="Proteomes" id="UP000218160">
    <property type="component" value="Chromosome 1"/>
</dbReference>